<dbReference type="GO" id="GO:1902201">
    <property type="term" value="P:negative regulation of bacterial-type flagellum-dependent cell motility"/>
    <property type="evidence" value="ECO:0007669"/>
    <property type="project" value="TreeGrafter"/>
</dbReference>
<sequence length="313" mass="34549">MNIEHKKQTVLIVDDQPDNIQVLANLLKADYRIKVANKGEKALTIAGGEDAPDLILLDVQMPGLDGYEVCRQLKEDASTHDIPIIFVTARDSVSDEEKGFLLGAVDYIAKPFYPAIVRARVNTHMSLKLKTDLLEQVVMLDGLTGIPNRRYFDEQLAKELRRSRRQGEPLAVIMMDVDHFKQFNDYYGHGPGDDCLKKVARTLEAAAERPADLVARYGGEEFVALLPGTDAEGASWVAERLREAILTLAIPHAHSSAAEVVTLSLGVAVLSPHIDEQVGEHIMESKNLLSQADQALYAAKKAGRNQYRLVGDV</sequence>
<reference evidence="7 8" key="1">
    <citation type="submission" date="2018-07" db="EMBL/GenBank/DDBJ databases">
        <title>Halomonas rutogse sp. nov., isolated from Lake TangqianCo on Tibetan Plateau.</title>
        <authorList>
            <person name="Lu H."/>
            <person name="Xing P."/>
            <person name="Wu Q."/>
        </authorList>
    </citation>
    <scope>NUCLEOTIDE SEQUENCE [LARGE SCALE GENOMIC DNA]</scope>
    <source>
        <strain evidence="7 8">TQ8S</strain>
    </source>
</reference>
<dbReference type="Gene3D" id="3.30.70.270">
    <property type="match status" value="1"/>
</dbReference>
<comment type="cofactor">
    <cofactor evidence="1">
        <name>Mg(2+)</name>
        <dbReference type="ChEBI" id="CHEBI:18420"/>
    </cofactor>
</comment>
<dbReference type="PANTHER" id="PTHR45138">
    <property type="entry name" value="REGULATORY COMPONENTS OF SENSORY TRANSDUCTION SYSTEM"/>
    <property type="match status" value="1"/>
</dbReference>
<dbReference type="EMBL" id="QPIJ01000055">
    <property type="protein sequence ID" value="RCV87102.1"/>
    <property type="molecule type" value="Genomic_DNA"/>
</dbReference>
<proteinExistence type="predicted"/>
<dbReference type="RefSeq" id="WP_114488116.1">
    <property type="nucleotide sequence ID" value="NZ_CBCSHM010000065.1"/>
</dbReference>
<comment type="catalytic activity">
    <reaction evidence="3">
        <text>2 GTP = 3',3'-c-di-GMP + 2 diphosphate</text>
        <dbReference type="Rhea" id="RHEA:24898"/>
        <dbReference type="ChEBI" id="CHEBI:33019"/>
        <dbReference type="ChEBI" id="CHEBI:37565"/>
        <dbReference type="ChEBI" id="CHEBI:58805"/>
        <dbReference type="EC" id="2.7.7.65"/>
    </reaction>
</comment>
<dbReference type="CDD" id="cd19920">
    <property type="entry name" value="REC_PA4781-like"/>
    <property type="match status" value="1"/>
</dbReference>
<keyword evidence="8" id="KW-1185">Reference proteome</keyword>
<dbReference type="SMART" id="SM00448">
    <property type="entry name" value="REC"/>
    <property type="match status" value="1"/>
</dbReference>
<dbReference type="GO" id="GO:0052621">
    <property type="term" value="F:diguanylate cyclase activity"/>
    <property type="evidence" value="ECO:0007669"/>
    <property type="project" value="UniProtKB-EC"/>
</dbReference>
<keyword evidence="4" id="KW-0597">Phosphoprotein</keyword>
<gene>
    <name evidence="7" type="ORF">DU506_17195</name>
</gene>
<evidence type="ECO:0000256" key="3">
    <source>
        <dbReference type="ARBA" id="ARBA00034247"/>
    </source>
</evidence>
<dbReference type="SUPFAM" id="SSF55073">
    <property type="entry name" value="Nucleotide cyclase"/>
    <property type="match status" value="1"/>
</dbReference>
<dbReference type="SUPFAM" id="SSF52172">
    <property type="entry name" value="CheY-like"/>
    <property type="match status" value="1"/>
</dbReference>
<evidence type="ECO:0000256" key="2">
    <source>
        <dbReference type="ARBA" id="ARBA00012528"/>
    </source>
</evidence>
<dbReference type="NCBIfam" id="TIGR00254">
    <property type="entry name" value="GGDEF"/>
    <property type="match status" value="1"/>
</dbReference>
<dbReference type="Pfam" id="PF00072">
    <property type="entry name" value="Response_reg"/>
    <property type="match status" value="1"/>
</dbReference>
<dbReference type="PROSITE" id="PS50110">
    <property type="entry name" value="RESPONSE_REGULATORY"/>
    <property type="match status" value="1"/>
</dbReference>
<evidence type="ECO:0000259" key="6">
    <source>
        <dbReference type="PROSITE" id="PS50887"/>
    </source>
</evidence>
<dbReference type="AlphaFoldDB" id="A0A368TSK7"/>
<dbReference type="InterPro" id="IPR001789">
    <property type="entry name" value="Sig_transdc_resp-reg_receiver"/>
</dbReference>
<feature type="domain" description="Response regulatory" evidence="5">
    <location>
        <begin position="9"/>
        <end position="125"/>
    </location>
</feature>
<dbReference type="GO" id="GO:0005886">
    <property type="term" value="C:plasma membrane"/>
    <property type="evidence" value="ECO:0007669"/>
    <property type="project" value="TreeGrafter"/>
</dbReference>
<dbReference type="SMART" id="SM00267">
    <property type="entry name" value="GGDEF"/>
    <property type="match status" value="1"/>
</dbReference>
<evidence type="ECO:0000313" key="8">
    <source>
        <dbReference type="Proteomes" id="UP000253204"/>
    </source>
</evidence>
<dbReference type="PROSITE" id="PS50887">
    <property type="entry name" value="GGDEF"/>
    <property type="match status" value="1"/>
</dbReference>
<dbReference type="CDD" id="cd01949">
    <property type="entry name" value="GGDEF"/>
    <property type="match status" value="1"/>
</dbReference>
<evidence type="ECO:0000259" key="5">
    <source>
        <dbReference type="PROSITE" id="PS50110"/>
    </source>
</evidence>
<dbReference type="GO" id="GO:0000160">
    <property type="term" value="P:phosphorelay signal transduction system"/>
    <property type="evidence" value="ECO:0007669"/>
    <property type="project" value="InterPro"/>
</dbReference>
<evidence type="ECO:0000256" key="1">
    <source>
        <dbReference type="ARBA" id="ARBA00001946"/>
    </source>
</evidence>
<dbReference type="InterPro" id="IPR011006">
    <property type="entry name" value="CheY-like_superfamily"/>
</dbReference>
<feature type="modified residue" description="4-aspartylphosphate" evidence="4">
    <location>
        <position position="58"/>
    </location>
</feature>
<dbReference type="FunFam" id="3.30.70.270:FF:000001">
    <property type="entry name" value="Diguanylate cyclase domain protein"/>
    <property type="match status" value="1"/>
</dbReference>
<protein>
    <recommendedName>
        <fullName evidence="2">diguanylate cyclase</fullName>
        <ecNumber evidence="2">2.7.7.65</ecNumber>
    </recommendedName>
</protein>
<evidence type="ECO:0000256" key="4">
    <source>
        <dbReference type="PROSITE-ProRule" id="PRU00169"/>
    </source>
</evidence>
<dbReference type="OrthoDB" id="9812260at2"/>
<dbReference type="InterPro" id="IPR050469">
    <property type="entry name" value="Diguanylate_Cyclase"/>
</dbReference>
<organism evidence="7 8">
    <name type="scientific">Vreelandella rituensis</name>
    <dbReference type="NCBI Taxonomy" id="2282306"/>
    <lineage>
        <taxon>Bacteria</taxon>
        <taxon>Pseudomonadati</taxon>
        <taxon>Pseudomonadota</taxon>
        <taxon>Gammaproteobacteria</taxon>
        <taxon>Oceanospirillales</taxon>
        <taxon>Halomonadaceae</taxon>
        <taxon>Vreelandella</taxon>
    </lineage>
</organism>
<accession>A0A368TSK7</accession>
<dbReference type="PANTHER" id="PTHR45138:SF9">
    <property type="entry name" value="DIGUANYLATE CYCLASE DGCM-RELATED"/>
    <property type="match status" value="1"/>
</dbReference>
<evidence type="ECO:0000313" key="7">
    <source>
        <dbReference type="EMBL" id="RCV87102.1"/>
    </source>
</evidence>
<dbReference type="GO" id="GO:0043709">
    <property type="term" value="P:cell adhesion involved in single-species biofilm formation"/>
    <property type="evidence" value="ECO:0007669"/>
    <property type="project" value="TreeGrafter"/>
</dbReference>
<dbReference type="InterPro" id="IPR029787">
    <property type="entry name" value="Nucleotide_cyclase"/>
</dbReference>
<dbReference type="Gene3D" id="3.40.50.2300">
    <property type="match status" value="1"/>
</dbReference>
<dbReference type="Pfam" id="PF00990">
    <property type="entry name" value="GGDEF"/>
    <property type="match status" value="1"/>
</dbReference>
<feature type="domain" description="GGDEF" evidence="6">
    <location>
        <begin position="168"/>
        <end position="312"/>
    </location>
</feature>
<name>A0A368TSK7_9GAMM</name>
<dbReference type="InterPro" id="IPR000160">
    <property type="entry name" value="GGDEF_dom"/>
</dbReference>
<dbReference type="Proteomes" id="UP000253204">
    <property type="component" value="Unassembled WGS sequence"/>
</dbReference>
<dbReference type="InterPro" id="IPR043128">
    <property type="entry name" value="Rev_trsase/Diguanyl_cyclase"/>
</dbReference>
<dbReference type="EC" id="2.7.7.65" evidence="2"/>
<comment type="caution">
    <text evidence="7">The sequence shown here is derived from an EMBL/GenBank/DDBJ whole genome shotgun (WGS) entry which is preliminary data.</text>
</comment>